<dbReference type="eggNOG" id="COG0537">
    <property type="taxonomic scope" value="Bacteria"/>
</dbReference>
<evidence type="ECO:0000313" key="3">
    <source>
        <dbReference type="EMBL" id="ACQ81327.1"/>
    </source>
</evidence>
<accession>C5BZZ7</accession>
<dbReference type="Pfam" id="PF11969">
    <property type="entry name" value="DcpS_C"/>
    <property type="match status" value="1"/>
</dbReference>
<reference evidence="3 4" key="1">
    <citation type="journal article" date="2009" name="Stand. Genomic Sci.">
        <title>Complete genome sequence of Beutenbergia cavernae type strain (HKI 0122).</title>
        <authorList>
            <person name="Land M."/>
            <person name="Pukall R."/>
            <person name="Abt B."/>
            <person name="Goker M."/>
            <person name="Rohde M."/>
            <person name="Glavina Del Rio T."/>
            <person name="Tice H."/>
            <person name="Copeland A."/>
            <person name="Cheng J.F."/>
            <person name="Lucas S."/>
            <person name="Chen F."/>
            <person name="Nolan M."/>
            <person name="Bruce D."/>
            <person name="Goodwin L."/>
            <person name="Pitluck S."/>
            <person name="Ivanova N."/>
            <person name="Mavromatis K."/>
            <person name="Ovchinnikova G."/>
            <person name="Pati A."/>
            <person name="Chen A."/>
            <person name="Palaniappan K."/>
            <person name="Hauser L."/>
            <person name="Chang Y.J."/>
            <person name="Jefferies C.C."/>
            <person name="Saunders E."/>
            <person name="Brettin T."/>
            <person name="Detter J.C."/>
            <person name="Han C."/>
            <person name="Chain P."/>
            <person name="Bristow J."/>
            <person name="Eisen J.A."/>
            <person name="Markowitz V."/>
            <person name="Hugenholtz P."/>
            <person name="Kyrpides N.C."/>
            <person name="Klenk H.P."/>
            <person name="Lapidus A."/>
        </authorList>
    </citation>
    <scope>NUCLEOTIDE SEQUENCE [LARGE SCALE GENOMIC DNA]</scope>
    <source>
        <strain evidence="4">ATCC BAA-8 / DSM 12333 / NBRC 16432</strain>
    </source>
</reference>
<dbReference type="InterPro" id="IPR036265">
    <property type="entry name" value="HIT-like_sf"/>
</dbReference>
<name>C5BZZ7_BEUC1</name>
<dbReference type="PANTHER" id="PTHR23089">
    <property type="entry name" value="HISTIDINE TRIAD HIT PROTEIN"/>
    <property type="match status" value="1"/>
</dbReference>
<protein>
    <submittedName>
        <fullName evidence="3">Histidine triad (HIT) protein</fullName>
    </submittedName>
</protein>
<dbReference type="Gene3D" id="3.30.428.10">
    <property type="entry name" value="HIT-like"/>
    <property type="match status" value="1"/>
</dbReference>
<dbReference type="Proteomes" id="UP000007962">
    <property type="component" value="Chromosome"/>
</dbReference>
<evidence type="ECO:0000256" key="1">
    <source>
        <dbReference type="PIRSR" id="PIRSR601310-1"/>
    </source>
</evidence>
<dbReference type="SUPFAM" id="SSF54197">
    <property type="entry name" value="HIT-like"/>
    <property type="match status" value="1"/>
</dbReference>
<proteinExistence type="predicted"/>
<dbReference type="InterPro" id="IPR001310">
    <property type="entry name" value="Histidine_triad_HIT"/>
</dbReference>
<gene>
    <name evidence="3" type="ordered locus">Bcav_3083</name>
</gene>
<dbReference type="AlphaFoldDB" id="C5BZZ7"/>
<feature type="short sequence motif" description="Histidine triad motif" evidence="2">
    <location>
        <begin position="110"/>
        <end position="114"/>
    </location>
</feature>
<dbReference type="STRING" id="471853.Bcav_3083"/>
<evidence type="ECO:0000313" key="4">
    <source>
        <dbReference type="Proteomes" id="UP000007962"/>
    </source>
</evidence>
<organism evidence="3 4">
    <name type="scientific">Beutenbergia cavernae (strain ATCC BAA-8 / DSM 12333 / CCUG 43141 / JCM 11478 / NBRC 16432 / NCIMB 13614 / HKI 0122)</name>
    <dbReference type="NCBI Taxonomy" id="471853"/>
    <lineage>
        <taxon>Bacteria</taxon>
        <taxon>Bacillati</taxon>
        <taxon>Actinomycetota</taxon>
        <taxon>Actinomycetes</taxon>
        <taxon>Micrococcales</taxon>
        <taxon>Beutenbergiaceae</taxon>
        <taxon>Beutenbergia</taxon>
    </lineage>
</organism>
<feature type="active site" description="Tele-AMP-histidine intermediate" evidence="1">
    <location>
        <position position="112"/>
    </location>
</feature>
<dbReference type="HOGENOM" id="CLU_056776_8_1_11"/>
<keyword evidence="4" id="KW-1185">Reference proteome</keyword>
<dbReference type="KEGG" id="bcv:Bcav_3083"/>
<dbReference type="EMBL" id="CP001618">
    <property type="protein sequence ID" value="ACQ81327.1"/>
    <property type="molecule type" value="Genomic_DNA"/>
</dbReference>
<sequence>MGPDGAGEPVTGVAACVLCRIVAGTEPATVRHATDAVVVIEPLVAHARVHLLVVPREHFDSVAAMARSAPELAGEMIVAADDAARAVGMAHDGYRLTYNWGPATRQRIVHPHLHVLGGQVLGERLG</sequence>
<evidence type="ECO:0000256" key="2">
    <source>
        <dbReference type="PIRSR" id="PIRSR601310-3"/>
    </source>
</evidence>